<organism evidence="4 5">
    <name type="scientific">[Mycobacterium] vasticus</name>
    <dbReference type="NCBI Taxonomy" id="2875777"/>
    <lineage>
        <taxon>Bacteria</taxon>
        <taxon>Bacillati</taxon>
        <taxon>Actinomycetota</taxon>
        <taxon>Actinomycetes</taxon>
        <taxon>Mycobacteriales</taxon>
        <taxon>Mycobacteriaceae</taxon>
        <taxon>Mycolicibacter</taxon>
    </lineage>
</organism>
<evidence type="ECO:0000256" key="1">
    <source>
        <dbReference type="ARBA" id="ARBA00022679"/>
    </source>
</evidence>
<dbReference type="SUPFAM" id="SSF53474">
    <property type="entry name" value="alpha/beta-Hydrolases"/>
    <property type="match status" value="1"/>
</dbReference>
<keyword evidence="2" id="KW-0486">Methionine biosynthesis</keyword>
<sequence length="379" mass="39455">MTISDVTTQMLPAPGETRVIGIGPLRLESGAVLPDANIAVQRWGELSPQRDNVVVVLHALTGDSHVTGPAGQGHPTPGWWDAMIGPGAPIDTDRWCAVATNALGGCQGSTGPASLARDGKPWGSRFPAISIRDQVDADVAALAALGITEVAAVMGGSMGGARALEWMVGHPDRVGAGLLLAVGARATADQIGTQCTQVAAIKADPDWQGGDYHGTGRRPDAGLAVARRIAHLTYRGEAELDRRFANDTQDGEDPADGGRYAVQSYLEHQGSKLVARFDAGSYVALTDALSGHDVGRGRGGVTAALRGCPVPAVVAGITSDRLYPLRLQAELAEALPGCARLHTLDSDCGHDGFLLDTDRVGELIRQTLDLAGPAADRRR</sequence>
<keyword evidence="1 2" id="KW-0808">Transferase</keyword>
<dbReference type="RefSeq" id="WP_225396980.1">
    <property type="nucleotide sequence ID" value="NZ_JAYJJQ010000010.1"/>
</dbReference>
<name>A0ABU5YXP1_9MYCO</name>
<comment type="pathway">
    <text evidence="2">Amino-acid biosynthesis; L-methionine biosynthesis via de novo pathway; O-acetyl-L-homoserine from L-homoserine: step 1/1.</text>
</comment>
<feature type="domain" description="AB hydrolase-1" evidence="3">
    <location>
        <begin position="52"/>
        <end position="355"/>
    </location>
</feature>
<evidence type="ECO:0000313" key="4">
    <source>
        <dbReference type="EMBL" id="MEB3069882.1"/>
    </source>
</evidence>
<comment type="similarity">
    <text evidence="2">Belongs to the AB hydrolase superfamily. MetX family.</text>
</comment>
<dbReference type="PANTHER" id="PTHR32268">
    <property type="entry name" value="HOMOSERINE O-ACETYLTRANSFERASE"/>
    <property type="match status" value="1"/>
</dbReference>
<keyword evidence="5" id="KW-1185">Reference proteome</keyword>
<dbReference type="PANTHER" id="PTHR32268:SF11">
    <property type="entry name" value="HOMOSERINE O-ACETYLTRANSFERASE"/>
    <property type="match status" value="1"/>
</dbReference>
<keyword evidence="2 4" id="KW-0012">Acyltransferase</keyword>
<feature type="binding site" evidence="2">
    <location>
        <position position="227"/>
    </location>
    <ligand>
        <name>substrate</name>
    </ligand>
</feature>
<dbReference type="NCBIfam" id="TIGR01392">
    <property type="entry name" value="homoserO_Ac_trn"/>
    <property type="match status" value="1"/>
</dbReference>
<comment type="caution">
    <text evidence="4">The sequence shown here is derived from an EMBL/GenBank/DDBJ whole genome shotgun (WGS) entry which is preliminary data.</text>
</comment>
<proteinExistence type="inferred from homology"/>
<dbReference type="NCBIfam" id="NF001209">
    <property type="entry name" value="PRK00175.1"/>
    <property type="match status" value="1"/>
</dbReference>
<dbReference type="InterPro" id="IPR000073">
    <property type="entry name" value="AB_hydrolase_1"/>
</dbReference>
<feature type="binding site" evidence="2">
    <location>
        <position position="351"/>
    </location>
    <ligand>
        <name>substrate</name>
    </ligand>
</feature>
<accession>A0ABU5YXP1</accession>
<feature type="active site" evidence="2">
    <location>
        <position position="320"/>
    </location>
</feature>
<comment type="function">
    <text evidence="2">Transfers an acetyl group from acetyl-CoA to L-homoserine, forming acetyl-L-homoserine.</text>
</comment>
<gene>
    <name evidence="2" type="primary">metXA</name>
    <name evidence="4" type="ORF">K5L39_11860</name>
</gene>
<evidence type="ECO:0000313" key="5">
    <source>
        <dbReference type="Proteomes" id="UP001299283"/>
    </source>
</evidence>
<dbReference type="Pfam" id="PF00561">
    <property type="entry name" value="Abhydrolase_1"/>
    <property type="match status" value="1"/>
</dbReference>
<dbReference type="PIRSF" id="PIRSF000443">
    <property type="entry name" value="Homoser_Ac_trans"/>
    <property type="match status" value="1"/>
</dbReference>
<dbReference type="InterPro" id="IPR008220">
    <property type="entry name" value="HAT_MetX-like"/>
</dbReference>
<feature type="active site" evidence="2">
    <location>
        <position position="350"/>
    </location>
</feature>
<dbReference type="Gene3D" id="3.40.50.1820">
    <property type="entry name" value="alpha/beta hydrolase"/>
    <property type="match status" value="1"/>
</dbReference>
<evidence type="ECO:0000256" key="2">
    <source>
        <dbReference type="HAMAP-Rule" id="MF_00296"/>
    </source>
</evidence>
<dbReference type="GO" id="GO:0004414">
    <property type="term" value="F:homoserine O-acetyltransferase activity"/>
    <property type="evidence" value="ECO:0007669"/>
    <property type="project" value="UniProtKB-EC"/>
</dbReference>
<comment type="subunit">
    <text evidence="2">Homodimer.</text>
</comment>
<dbReference type="InterPro" id="IPR029058">
    <property type="entry name" value="AB_hydrolase_fold"/>
</dbReference>
<dbReference type="HAMAP" id="MF_00296">
    <property type="entry name" value="MetX_acyltransf"/>
    <property type="match status" value="1"/>
</dbReference>
<feature type="active site" description="Nucleophile" evidence="2">
    <location>
        <position position="157"/>
    </location>
</feature>
<keyword evidence="2" id="KW-0028">Amino-acid biosynthesis</keyword>
<comment type="subcellular location">
    <subcellularLocation>
        <location evidence="2">Cytoplasm</location>
    </subcellularLocation>
</comment>
<keyword evidence="2" id="KW-0963">Cytoplasm</keyword>
<reference evidence="4 5" key="1">
    <citation type="submission" date="2023-12" db="EMBL/GenBank/DDBJ databases">
        <title>Description of new species of Mycobacterium terrae complex isolated from sewage at the Sao Paulo Zoological Park Foundation in Brazil.</title>
        <authorList>
            <person name="Romagnoli C.L."/>
            <person name="Conceicao E.C."/>
            <person name="Machado E."/>
            <person name="Barreto L.B.P.F."/>
            <person name="Sharma A."/>
            <person name="Silva N.M."/>
            <person name="Marques L.E."/>
            <person name="Juliana M.A."/>
            <person name="Lourenco M.C.S."/>
            <person name="Digiampietri L.A."/>
            <person name="Suffys P.N."/>
            <person name="Viana-Niero C."/>
        </authorList>
    </citation>
    <scope>NUCLEOTIDE SEQUENCE [LARGE SCALE GENOMIC DNA]</scope>
    <source>
        <strain evidence="4 5">MYC017</strain>
    </source>
</reference>
<evidence type="ECO:0000259" key="3">
    <source>
        <dbReference type="Pfam" id="PF00561"/>
    </source>
</evidence>
<dbReference type="EC" id="2.3.1.31" evidence="2"/>
<dbReference type="EMBL" id="JAYJJQ010000010">
    <property type="protein sequence ID" value="MEB3069882.1"/>
    <property type="molecule type" value="Genomic_DNA"/>
</dbReference>
<dbReference type="Proteomes" id="UP001299283">
    <property type="component" value="Unassembled WGS sequence"/>
</dbReference>
<comment type="caution">
    <text evidence="2">Lacks conserved residue(s) required for the propagation of feature annotation.</text>
</comment>
<comment type="catalytic activity">
    <reaction evidence="2">
        <text>L-homoserine + acetyl-CoA = O-acetyl-L-homoserine + CoA</text>
        <dbReference type="Rhea" id="RHEA:13701"/>
        <dbReference type="ChEBI" id="CHEBI:57287"/>
        <dbReference type="ChEBI" id="CHEBI:57288"/>
        <dbReference type="ChEBI" id="CHEBI:57476"/>
        <dbReference type="ChEBI" id="CHEBI:57716"/>
        <dbReference type="EC" id="2.3.1.31"/>
    </reaction>
</comment>
<protein>
    <recommendedName>
        <fullName evidence="2">Homoserine O-acetyltransferase</fullName>
        <shortName evidence="2">HAT</shortName>
        <ecNumber evidence="2">2.3.1.31</ecNumber>
    </recommendedName>
    <alternativeName>
        <fullName evidence="2">Homoserine transacetylase</fullName>
        <shortName evidence="2">HTA</shortName>
    </alternativeName>
</protein>